<evidence type="ECO:0000256" key="1">
    <source>
        <dbReference type="SAM" id="MobiDB-lite"/>
    </source>
</evidence>
<dbReference type="Proteomes" id="UP000237105">
    <property type="component" value="Unassembled WGS sequence"/>
</dbReference>
<feature type="compositionally biased region" description="Basic residues" evidence="1">
    <location>
        <begin position="134"/>
        <end position="143"/>
    </location>
</feature>
<feature type="non-terminal residue" evidence="2">
    <location>
        <position position="165"/>
    </location>
</feature>
<name>A0A2P5E2S7_PARAD</name>
<dbReference type="OrthoDB" id="904370at2759"/>
<dbReference type="EMBL" id="JXTB01000003">
    <property type="protein sequence ID" value="PON79817.1"/>
    <property type="molecule type" value="Genomic_DNA"/>
</dbReference>
<evidence type="ECO:0008006" key="4">
    <source>
        <dbReference type="Google" id="ProtNLM"/>
    </source>
</evidence>
<reference evidence="3" key="1">
    <citation type="submission" date="2016-06" db="EMBL/GenBank/DDBJ databases">
        <title>Parallel loss of symbiosis genes in relatives of nitrogen-fixing non-legume Parasponia.</title>
        <authorList>
            <person name="Van Velzen R."/>
            <person name="Holmer R."/>
            <person name="Bu F."/>
            <person name="Rutten L."/>
            <person name="Van Zeijl A."/>
            <person name="Liu W."/>
            <person name="Santuari L."/>
            <person name="Cao Q."/>
            <person name="Sharma T."/>
            <person name="Shen D."/>
            <person name="Roswanjaya Y."/>
            <person name="Wardhani T."/>
            <person name="Kalhor M.S."/>
            <person name="Jansen J."/>
            <person name="Van den Hoogen J."/>
            <person name="Gungor B."/>
            <person name="Hartog M."/>
            <person name="Hontelez J."/>
            <person name="Verver J."/>
            <person name="Yang W.-C."/>
            <person name="Schijlen E."/>
            <person name="Repin R."/>
            <person name="Schilthuizen M."/>
            <person name="Schranz E."/>
            <person name="Heidstra R."/>
            <person name="Miyata K."/>
            <person name="Fedorova E."/>
            <person name="Kohlen W."/>
            <person name="Bisseling T."/>
            <person name="Smit S."/>
            <person name="Geurts R."/>
        </authorList>
    </citation>
    <scope>NUCLEOTIDE SEQUENCE [LARGE SCALE GENOMIC DNA]</scope>
    <source>
        <strain evidence="3">cv. WU1-14</strain>
    </source>
</reference>
<feature type="compositionally biased region" description="Basic residues" evidence="1">
    <location>
        <begin position="105"/>
        <end position="124"/>
    </location>
</feature>
<comment type="caution">
    <text evidence="2">The sequence shown here is derived from an EMBL/GenBank/DDBJ whole genome shotgun (WGS) entry which is preliminary data.</text>
</comment>
<dbReference type="AlphaFoldDB" id="A0A2P5E2S7"/>
<accession>A0A2P5E2S7</accession>
<gene>
    <name evidence="2" type="ORF">PanWU01x14_010490</name>
</gene>
<evidence type="ECO:0000313" key="3">
    <source>
        <dbReference type="Proteomes" id="UP000237105"/>
    </source>
</evidence>
<protein>
    <recommendedName>
        <fullName evidence="4">Zinc finger, CCHC-type</fullName>
    </recommendedName>
</protein>
<evidence type="ECO:0000313" key="2">
    <source>
        <dbReference type="EMBL" id="PON79817.1"/>
    </source>
</evidence>
<proteinExistence type="predicted"/>
<feature type="region of interest" description="Disordered" evidence="1">
    <location>
        <begin position="96"/>
        <end position="147"/>
    </location>
</feature>
<sequence>MNTKIKRGTSVRNHVLNMINYFGEAEVHGAMIDDRTQVNMILESFLPDVFQFKSNYVMNKKNYMITQLLNELQTFESISKDKGKDILTTVAEINITEENPSTSNKNKKRKYKGSSGSKSKKSKKGSTGTQKNNSKNKKPKGKYFHCGVDGHWKRNYNKYLSELKN</sequence>
<organism evidence="2 3">
    <name type="scientific">Parasponia andersonii</name>
    <name type="common">Sponia andersonii</name>
    <dbReference type="NCBI Taxonomy" id="3476"/>
    <lineage>
        <taxon>Eukaryota</taxon>
        <taxon>Viridiplantae</taxon>
        <taxon>Streptophyta</taxon>
        <taxon>Embryophyta</taxon>
        <taxon>Tracheophyta</taxon>
        <taxon>Spermatophyta</taxon>
        <taxon>Magnoliopsida</taxon>
        <taxon>eudicotyledons</taxon>
        <taxon>Gunneridae</taxon>
        <taxon>Pentapetalae</taxon>
        <taxon>rosids</taxon>
        <taxon>fabids</taxon>
        <taxon>Rosales</taxon>
        <taxon>Cannabaceae</taxon>
        <taxon>Parasponia</taxon>
    </lineage>
</organism>
<keyword evidence="3" id="KW-1185">Reference proteome</keyword>